<gene>
    <name evidence="1" type="ORF">EVAR_101043_1</name>
</gene>
<evidence type="ECO:0000313" key="2">
    <source>
        <dbReference type="Proteomes" id="UP000299102"/>
    </source>
</evidence>
<dbReference type="Proteomes" id="UP000299102">
    <property type="component" value="Unassembled WGS sequence"/>
</dbReference>
<sequence length="90" mass="10059">MRTGLHTHLHSRPVSARRLMDAGFVIIFAAPPPPPRRRGRSSLAATLDLVYYWHLSYISKEKAAHGKVDAPSRWGEAGWGWGIRVMTPSP</sequence>
<organism evidence="1 2">
    <name type="scientific">Eumeta variegata</name>
    <name type="common">Bagworm moth</name>
    <name type="synonym">Eumeta japonica</name>
    <dbReference type="NCBI Taxonomy" id="151549"/>
    <lineage>
        <taxon>Eukaryota</taxon>
        <taxon>Metazoa</taxon>
        <taxon>Ecdysozoa</taxon>
        <taxon>Arthropoda</taxon>
        <taxon>Hexapoda</taxon>
        <taxon>Insecta</taxon>
        <taxon>Pterygota</taxon>
        <taxon>Neoptera</taxon>
        <taxon>Endopterygota</taxon>
        <taxon>Lepidoptera</taxon>
        <taxon>Glossata</taxon>
        <taxon>Ditrysia</taxon>
        <taxon>Tineoidea</taxon>
        <taxon>Psychidae</taxon>
        <taxon>Oiketicinae</taxon>
        <taxon>Eumeta</taxon>
    </lineage>
</organism>
<evidence type="ECO:0000313" key="1">
    <source>
        <dbReference type="EMBL" id="GBP02418.1"/>
    </source>
</evidence>
<proteinExistence type="predicted"/>
<protein>
    <submittedName>
        <fullName evidence="1">Uncharacterized protein</fullName>
    </submittedName>
</protein>
<reference evidence="1 2" key="1">
    <citation type="journal article" date="2019" name="Commun. Biol.">
        <title>The bagworm genome reveals a unique fibroin gene that provides high tensile strength.</title>
        <authorList>
            <person name="Kono N."/>
            <person name="Nakamura H."/>
            <person name="Ohtoshi R."/>
            <person name="Tomita M."/>
            <person name="Numata K."/>
            <person name="Arakawa K."/>
        </authorList>
    </citation>
    <scope>NUCLEOTIDE SEQUENCE [LARGE SCALE GENOMIC DNA]</scope>
</reference>
<comment type="caution">
    <text evidence="1">The sequence shown here is derived from an EMBL/GenBank/DDBJ whole genome shotgun (WGS) entry which is preliminary data.</text>
</comment>
<name>A0A4C1SMH3_EUMVA</name>
<accession>A0A4C1SMH3</accession>
<dbReference type="AlphaFoldDB" id="A0A4C1SMH3"/>
<dbReference type="EMBL" id="BGZK01003545">
    <property type="protein sequence ID" value="GBP02418.1"/>
    <property type="molecule type" value="Genomic_DNA"/>
</dbReference>
<keyword evidence="2" id="KW-1185">Reference proteome</keyword>